<dbReference type="CDD" id="cd00051">
    <property type="entry name" value="EFh"/>
    <property type="match status" value="1"/>
</dbReference>
<dbReference type="InterPro" id="IPR011992">
    <property type="entry name" value="EF-hand-dom_pair"/>
</dbReference>
<evidence type="ECO:0000256" key="3">
    <source>
        <dbReference type="SAM" id="MobiDB-lite"/>
    </source>
</evidence>
<comment type="caution">
    <text evidence="6">The sequence shown here is derived from an EMBL/GenBank/DDBJ whole genome shotgun (WGS) entry which is preliminary data.</text>
</comment>
<dbReference type="VEuPathDB" id="VectorBase:HLOH_052261"/>
<keyword evidence="4" id="KW-0812">Transmembrane</keyword>
<dbReference type="PROSITE" id="PS50222">
    <property type="entry name" value="EF_HAND_2"/>
    <property type="match status" value="1"/>
</dbReference>
<keyword evidence="1" id="KW-0677">Repeat</keyword>
<keyword evidence="4" id="KW-0472">Membrane</keyword>
<dbReference type="SMART" id="SM00054">
    <property type="entry name" value="EFh"/>
    <property type="match status" value="1"/>
</dbReference>
<reference evidence="6 7" key="1">
    <citation type="journal article" date="2020" name="Cell">
        <title>Large-Scale Comparative Analyses of Tick Genomes Elucidate Their Genetic Diversity and Vector Capacities.</title>
        <authorList>
            <consortium name="Tick Genome and Microbiome Consortium (TIGMIC)"/>
            <person name="Jia N."/>
            <person name="Wang J."/>
            <person name="Shi W."/>
            <person name="Du L."/>
            <person name="Sun Y."/>
            <person name="Zhan W."/>
            <person name="Jiang J.F."/>
            <person name="Wang Q."/>
            <person name="Zhang B."/>
            <person name="Ji P."/>
            <person name="Bell-Sakyi L."/>
            <person name="Cui X.M."/>
            <person name="Yuan T.T."/>
            <person name="Jiang B.G."/>
            <person name="Yang W.F."/>
            <person name="Lam T.T."/>
            <person name="Chang Q.C."/>
            <person name="Ding S.J."/>
            <person name="Wang X.J."/>
            <person name="Zhu J.G."/>
            <person name="Ruan X.D."/>
            <person name="Zhao L."/>
            <person name="Wei J.T."/>
            <person name="Ye R.Z."/>
            <person name="Que T.C."/>
            <person name="Du C.H."/>
            <person name="Zhou Y.H."/>
            <person name="Cheng J.X."/>
            <person name="Dai P.F."/>
            <person name="Guo W.B."/>
            <person name="Han X.H."/>
            <person name="Huang E.J."/>
            <person name="Li L.F."/>
            <person name="Wei W."/>
            <person name="Gao Y.C."/>
            <person name="Liu J.Z."/>
            <person name="Shao H.Z."/>
            <person name="Wang X."/>
            <person name="Wang C.C."/>
            <person name="Yang T.C."/>
            <person name="Huo Q.B."/>
            <person name="Li W."/>
            <person name="Chen H.Y."/>
            <person name="Chen S.E."/>
            <person name="Zhou L.G."/>
            <person name="Ni X.B."/>
            <person name="Tian J.H."/>
            <person name="Sheng Y."/>
            <person name="Liu T."/>
            <person name="Pan Y.S."/>
            <person name="Xia L.Y."/>
            <person name="Li J."/>
            <person name="Zhao F."/>
            <person name="Cao W.C."/>
        </authorList>
    </citation>
    <scope>NUCLEOTIDE SEQUENCE [LARGE SCALE GENOMIC DNA]</scope>
    <source>
        <strain evidence="6">HaeL-2018</strain>
    </source>
</reference>
<evidence type="ECO:0000256" key="4">
    <source>
        <dbReference type="SAM" id="Phobius"/>
    </source>
</evidence>
<dbReference type="InterPro" id="IPR018247">
    <property type="entry name" value="EF_Hand_1_Ca_BS"/>
</dbReference>
<keyword evidence="7" id="KW-1185">Reference proteome</keyword>
<evidence type="ECO:0000256" key="1">
    <source>
        <dbReference type="ARBA" id="ARBA00022737"/>
    </source>
</evidence>
<dbReference type="SUPFAM" id="SSF47473">
    <property type="entry name" value="EF-hand"/>
    <property type="match status" value="1"/>
</dbReference>
<evidence type="ECO:0000313" key="7">
    <source>
        <dbReference type="Proteomes" id="UP000821853"/>
    </source>
</evidence>
<proteinExistence type="predicted"/>
<protein>
    <recommendedName>
        <fullName evidence="5">EF-hand domain-containing protein</fullName>
    </recommendedName>
</protein>
<dbReference type="AlphaFoldDB" id="A0A9J6G2M6"/>
<dbReference type="EMBL" id="JABSTR010000005">
    <property type="protein sequence ID" value="KAH9369722.1"/>
    <property type="molecule type" value="Genomic_DNA"/>
</dbReference>
<evidence type="ECO:0000256" key="2">
    <source>
        <dbReference type="ARBA" id="ARBA00022837"/>
    </source>
</evidence>
<sequence length="136" mass="15338">MLDTTACAAVSSAEKNREDYAYSPCFFFLFLSSTVGCRWQRRQVSLQRYQAERQRGSAMAEEGDDQSVQAGQQKEEEPKRDKLNLSDERVAEFKEAFAKYDTDDNGTVEASELGPIMRSLGYKPTETDLQACGELL</sequence>
<dbReference type="Proteomes" id="UP000821853">
    <property type="component" value="Chromosome 3"/>
</dbReference>
<keyword evidence="2" id="KW-0106">Calcium</keyword>
<feature type="region of interest" description="Disordered" evidence="3">
    <location>
        <begin position="52"/>
        <end position="85"/>
    </location>
</feature>
<dbReference type="GO" id="GO:0005509">
    <property type="term" value="F:calcium ion binding"/>
    <property type="evidence" value="ECO:0007669"/>
    <property type="project" value="InterPro"/>
</dbReference>
<feature type="domain" description="EF-hand" evidence="5">
    <location>
        <begin position="88"/>
        <end position="123"/>
    </location>
</feature>
<feature type="compositionally biased region" description="Basic and acidic residues" evidence="3">
    <location>
        <begin position="73"/>
        <end position="85"/>
    </location>
</feature>
<name>A0A9J6G2M6_HAELO</name>
<dbReference type="InterPro" id="IPR002048">
    <property type="entry name" value="EF_hand_dom"/>
</dbReference>
<gene>
    <name evidence="6" type="ORF">HPB48_007689</name>
</gene>
<organism evidence="6 7">
    <name type="scientific">Haemaphysalis longicornis</name>
    <name type="common">Bush tick</name>
    <dbReference type="NCBI Taxonomy" id="44386"/>
    <lineage>
        <taxon>Eukaryota</taxon>
        <taxon>Metazoa</taxon>
        <taxon>Ecdysozoa</taxon>
        <taxon>Arthropoda</taxon>
        <taxon>Chelicerata</taxon>
        <taxon>Arachnida</taxon>
        <taxon>Acari</taxon>
        <taxon>Parasitiformes</taxon>
        <taxon>Ixodida</taxon>
        <taxon>Ixodoidea</taxon>
        <taxon>Ixodidae</taxon>
        <taxon>Haemaphysalinae</taxon>
        <taxon>Haemaphysalis</taxon>
    </lineage>
</organism>
<keyword evidence="4" id="KW-1133">Transmembrane helix</keyword>
<dbReference type="GO" id="GO:0043226">
    <property type="term" value="C:organelle"/>
    <property type="evidence" value="ECO:0007669"/>
    <property type="project" value="UniProtKB-ARBA"/>
</dbReference>
<dbReference type="PROSITE" id="PS00018">
    <property type="entry name" value="EF_HAND_1"/>
    <property type="match status" value="1"/>
</dbReference>
<dbReference type="FunFam" id="1.10.238.10:FF:000178">
    <property type="entry name" value="Calmodulin-2 A"/>
    <property type="match status" value="1"/>
</dbReference>
<dbReference type="Pfam" id="PF13405">
    <property type="entry name" value="EF-hand_6"/>
    <property type="match status" value="1"/>
</dbReference>
<accession>A0A9J6G2M6</accession>
<evidence type="ECO:0000313" key="6">
    <source>
        <dbReference type="EMBL" id="KAH9369722.1"/>
    </source>
</evidence>
<feature type="transmembrane region" description="Helical" evidence="4">
    <location>
        <begin position="20"/>
        <end position="39"/>
    </location>
</feature>
<dbReference type="OrthoDB" id="26525at2759"/>
<dbReference type="Gene3D" id="1.10.238.10">
    <property type="entry name" value="EF-hand"/>
    <property type="match status" value="1"/>
</dbReference>
<evidence type="ECO:0000259" key="5">
    <source>
        <dbReference type="PROSITE" id="PS50222"/>
    </source>
</evidence>